<evidence type="ECO:0000313" key="1">
    <source>
        <dbReference type="EMBL" id="JAT19616.1"/>
    </source>
</evidence>
<dbReference type="PANTHER" id="PTHR10773:SF19">
    <property type="match status" value="1"/>
</dbReference>
<gene>
    <name evidence="1" type="ORF">g.50865</name>
</gene>
<dbReference type="PANTHER" id="PTHR10773">
    <property type="entry name" value="DNA-DIRECTED RNA POLYMERASES I, II, AND III SUBUNIT RPABC2"/>
    <property type="match status" value="1"/>
</dbReference>
<protein>
    <submittedName>
        <fullName evidence="1">Uncharacterized protein</fullName>
    </submittedName>
</protein>
<accession>A0A1B6L7H3</accession>
<dbReference type="AlphaFoldDB" id="A0A1B6L7H3"/>
<name>A0A1B6L7H3_9HEMI</name>
<sequence length="295" mass="34151">WFTRMSTTEEDEPPVKRRRGVTHENNYKRNKIRTAITKGEAYVNYKNRPVLAKTKPEAIVCKCNFKCSTKIEKDDIDCTWGNFYSLNSKDLQDTYLQTLIEVKEVQRRRKTNAGDVGLPVNNFENLGDENDNGPGFKRNCTYVYNLKINGNLLTVCKKMFLAIHGVSRDRVERICRLLQEKKTPVDKRGKSRSGNAKSGEICNRVHDHINRFDVKEVHYGSTPKKYLDARLNIKTMFDMFITDNPDLKGKVVYSFYYTYFKENFGYPFGRPQVDVCSVCEGLSTKLKDKCLNDNA</sequence>
<organism evidence="1">
    <name type="scientific">Graphocephala atropunctata</name>
    <dbReference type="NCBI Taxonomy" id="36148"/>
    <lineage>
        <taxon>Eukaryota</taxon>
        <taxon>Metazoa</taxon>
        <taxon>Ecdysozoa</taxon>
        <taxon>Arthropoda</taxon>
        <taxon>Hexapoda</taxon>
        <taxon>Insecta</taxon>
        <taxon>Pterygota</taxon>
        <taxon>Neoptera</taxon>
        <taxon>Paraneoptera</taxon>
        <taxon>Hemiptera</taxon>
        <taxon>Auchenorrhyncha</taxon>
        <taxon>Membracoidea</taxon>
        <taxon>Cicadellidae</taxon>
        <taxon>Cicadellinae</taxon>
        <taxon>Cicadellini</taxon>
        <taxon>Graphocephala</taxon>
    </lineage>
</organism>
<reference evidence="1" key="1">
    <citation type="submission" date="2015-11" db="EMBL/GenBank/DDBJ databases">
        <title>De novo transcriptome assembly of four potential Pierce s Disease insect vectors from Arizona vineyards.</title>
        <authorList>
            <person name="Tassone E.E."/>
        </authorList>
    </citation>
    <scope>NUCLEOTIDE SEQUENCE</scope>
</reference>
<feature type="non-terminal residue" evidence="1">
    <location>
        <position position="295"/>
    </location>
</feature>
<feature type="non-terminal residue" evidence="1">
    <location>
        <position position="1"/>
    </location>
</feature>
<dbReference type="EMBL" id="GEBQ01020361">
    <property type="protein sequence ID" value="JAT19616.1"/>
    <property type="molecule type" value="Transcribed_RNA"/>
</dbReference>
<proteinExistence type="predicted"/>